<name>A0A6N6M8V7_9FLAO</name>
<dbReference type="Pfam" id="PF13469">
    <property type="entry name" value="Sulfotransfer_3"/>
    <property type="match status" value="1"/>
</dbReference>
<dbReference type="InterPro" id="IPR026634">
    <property type="entry name" value="TPST-like"/>
</dbReference>
<proteinExistence type="predicted"/>
<dbReference type="SUPFAM" id="SSF52540">
    <property type="entry name" value="P-loop containing nucleoside triphosphate hydrolases"/>
    <property type="match status" value="1"/>
</dbReference>
<protein>
    <submittedName>
        <fullName evidence="2">Sulfotransferase</fullName>
    </submittedName>
</protein>
<dbReference type="PANTHER" id="PTHR12788">
    <property type="entry name" value="PROTEIN-TYROSINE SULFOTRANSFERASE 2"/>
    <property type="match status" value="1"/>
</dbReference>
<organism evidence="2 3">
    <name type="scientific">Salibacter halophilus</name>
    <dbReference type="NCBI Taxonomy" id="1803916"/>
    <lineage>
        <taxon>Bacteria</taxon>
        <taxon>Pseudomonadati</taxon>
        <taxon>Bacteroidota</taxon>
        <taxon>Flavobacteriia</taxon>
        <taxon>Flavobacteriales</taxon>
        <taxon>Salibacteraceae</taxon>
        <taxon>Salibacter</taxon>
    </lineage>
</organism>
<dbReference type="PANTHER" id="PTHR12788:SF10">
    <property type="entry name" value="PROTEIN-TYROSINE SULFOTRANSFERASE"/>
    <property type="match status" value="1"/>
</dbReference>
<keyword evidence="3" id="KW-1185">Reference proteome</keyword>
<dbReference type="Proteomes" id="UP000435357">
    <property type="component" value="Unassembled WGS sequence"/>
</dbReference>
<dbReference type="RefSeq" id="WP_151169088.1">
    <property type="nucleotide sequence ID" value="NZ_WACR01000008.1"/>
</dbReference>
<evidence type="ECO:0000313" key="2">
    <source>
        <dbReference type="EMBL" id="KAB1063537.1"/>
    </source>
</evidence>
<evidence type="ECO:0000256" key="1">
    <source>
        <dbReference type="ARBA" id="ARBA00022679"/>
    </source>
</evidence>
<dbReference type="AlphaFoldDB" id="A0A6N6M8V7"/>
<dbReference type="GO" id="GO:0008476">
    <property type="term" value="F:protein-tyrosine sulfotransferase activity"/>
    <property type="evidence" value="ECO:0007669"/>
    <property type="project" value="InterPro"/>
</dbReference>
<evidence type="ECO:0000313" key="3">
    <source>
        <dbReference type="Proteomes" id="UP000435357"/>
    </source>
</evidence>
<dbReference type="InterPro" id="IPR027417">
    <property type="entry name" value="P-loop_NTPase"/>
</dbReference>
<dbReference type="EMBL" id="WACR01000008">
    <property type="protein sequence ID" value="KAB1063537.1"/>
    <property type="molecule type" value="Genomic_DNA"/>
</dbReference>
<dbReference type="OrthoDB" id="5432096at2"/>
<reference evidence="2 3" key="1">
    <citation type="submission" date="2019-09" db="EMBL/GenBank/DDBJ databases">
        <title>Genomes of Cryomorphaceae.</title>
        <authorList>
            <person name="Bowman J.P."/>
        </authorList>
    </citation>
    <scope>NUCLEOTIDE SEQUENCE [LARGE SCALE GENOMIC DNA]</scope>
    <source>
        <strain evidence="2 3">KCTC 52047</strain>
    </source>
</reference>
<accession>A0A6N6M8V7</accession>
<keyword evidence="1 2" id="KW-0808">Transferase</keyword>
<gene>
    <name evidence="2" type="ORF">F3059_10750</name>
</gene>
<dbReference type="Gene3D" id="3.40.50.300">
    <property type="entry name" value="P-loop containing nucleotide triphosphate hydrolases"/>
    <property type="match status" value="1"/>
</dbReference>
<comment type="caution">
    <text evidence="2">The sequence shown here is derived from an EMBL/GenBank/DDBJ whole genome shotgun (WGS) entry which is preliminary data.</text>
</comment>
<sequence length="269" mass="31431">MSFNLSVFLRALNRFVFEENRKKIIIAGCGRTGTSLLSAIIGAHPNVTAIDFETYAFVEIFSKNYRYNFFKKKYELLRLEYLKTRLENNVTSNLLCEKTPRNLYYINEIRELYEGNVKFLLMIRNGRDVLTSKHPGQSEYYISMSRWISDTSLTLDICEDDTNNDVMLVSYEGLINKLELSVKQITDFLEIPYDKSMLEFSKHSTVKKHGAFHDGQVKDIYKTSSMRWKDTDHNERIAEINNSKEVQKLLKRVDNKTTSLLKDLDSIKL</sequence>